<dbReference type="Proteomes" id="UP000093523">
    <property type="component" value="Unassembled WGS sequence"/>
</dbReference>
<feature type="domain" description="EAL" evidence="7">
    <location>
        <begin position="586"/>
        <end position="842"/>
    </location>
</feature>
<dbReference type="InterPro" id="IPR050706">
    <property type="entry name" value="Cyclic-di-GMP_PDE-like"/>
</dbReference>
<dbReference type="CDD" id="cd01948">
    <property type="entry name" value="EAL"/>
    <property type="match status" value="1"/>
</dbReference>
<reference evidence="10 11" key="1">
    <citation type="submission" date="2016-06" db="EMBL/GenBank/DDBJ databases">
        <authorList>
            <person name="Kjaerup R.B."/>
            <person name="Dalgaard T.S."/>
            <person name="Juul-Madsen H.R."/>
        </authorList>
    </citation>
    <scope>NUCLEOTIDE SEQUENCE [LARGE SCALE GENOMIC DNA]</scope>
    <source>
        <strain evidence="10 11">1S159</strain>
    </source>
</reference>
<keyword evidence="5 6" id="KW-0472">Membrane</keyword>
<protein>
    <submittedName>
        <fullName evidence="10">Diguanylate cyclase</fullName>
    </submittedName>
</protein>
<evidence type="ECO:0000256" key="4">
    <source>
        <dbReference type="ARBA" id="ARBA00022989"/>
    </source>
</evidence>
<dbReference type="AlphaFoldDB" id="A0A1B9NVP1"/>
<dbReference type="Gene3D" id="6.10.340.10">
    <property type="match status" value="1"/>
</dbReference>
<dbReference type="SUPFAM" id="SSF55073">
    <property type="entry name" value="Nucleotide cyclase"/>
    <property type="match status" value="1"/>
</dbReference>
<evidence type="ECO:0000256" key="2">
    <source>
        <dbReference type="ARBA" id="ARBA00022475"/>
    </source>
</evidence>
<feature type="domain" description="GGDEF" evidence="9">
    <location>
        <begin position="445"/>
        <end position="577"/>
    </location>
</feature>
<evidence type="ECO:0000256" key="6">
    <source>
        <dbReference type="SAM" id="Phobius"/>
    </source>
</evidence>
<name>A0A1B9NVP1_ALILO</name>
<gene>
    <name evidence="10" type="ORF">A6E04_02125</name>
</gene>
<dbReference type="SUPFAM" id="SSF158472">
    <property type="entry name" value="HAMP domain-like"/>
    <property type="match status" value="1"/>
</dbReference>
<dbReference type="Pfam" id="PF00563">
    <property type="entry name" value="EAL"/>
    <property type="match status" value="1"/>
</dbReference>
<proteinExistence type="predicted"/>
<dbReference type="PANTHER" id="PTHR33121">
    <property type="entry name" value="CYCLIC DI-GMP PHOSPHODIESTERASE PDEF"/>
    <property type="match status" value="1"/>
</dbReference>
<dbReference type="EMBL" id="MAJU01000024">
    <property type="protein sequence ID" value="OCH18643.1"/>
    <property type="molecule type" value="Genomic_DNA"/>
</dbReference>
<dbReference type="CDD" id="cd06225">
    <property type="entry name" value="HAMP"/>
    <property type="match status" value="1"/>
</dbReference>
<keyword evidence="3 6" id="KW-0812">Transmembrane</keyword>
<evidence type="ECO:0000313" key="10">
    <source>
        <dbReference type="EMBL" id="OCH18643.1"/>
    </source>
</evidence>
<dbReference type="PROSITE" id="PS50885">
    <property type="entry name" value="HAMP"/>
    <property type="match status" value="1"/>
</dbReference>
<keyword evidence="4 6" id="KW-1133">Transmembrane helix</keyword>
<dbReference type="OrthoDB" id="6635966at2"/>
<dbReference type="SMART" id="SM00304">
    <property type="entry name" value="HAMP"/>
    <property type="match status" value="1"/>
</dbReference>
<dbReference type="Gene3D" id="3.30.70.270">
    <property type="match status" value="1"/>
</dbReference>
<dbReference type="InterPro" id="IPR033479">
    <property type="entry name" value="dCache_1"/>
</dbReference>
<dbReference type="GO" id="GO:0005886">
    <property type="term" value="C:plasma membrane"/>
    <property type="evidence" value="ECO:0007669"/>
    <property type="project" value="UniProtKB-SubCell"/>
</dbReference>
<dbReference type="GO" id="GO:0071111">
    <property type="term" value="F:cyclic-guanylate-specific phosphodiesterase activity"/>
    <property type="evidence" value="ECO:0007669"/>
    <property type="project" value="InterPro"/>
</dbReference>
<dbReference type="InterPro" id="IPR000160">
    <property type="entry name" value="GGDEF_dom"/>
</dbReference>
<accession>A0A1B9NVP1</accession>
<dbReference type="InterPro" id="IPR029787">
    <property type="entry name" value="Nucleotide_cyclase"/>
</dbReference>
<evidence type="ECO:0000259" key="8">
    <source>
        <dbReference type="PROSITE" id="PS50885"/>
    </source>
</evidence>
<dbReference type="InterPro" id="IPR043128">
    <property type="entry name" value="Rev_trsase/Diguanyl_cyclase"/>
</dbReference>
<comment type="caution">
    <text evidence="10">The sequence shown here is derived from an EMBL/GenBank/DDBJ whole genome shotgun (WGS) entry which is preliminary data.</text>
</comment>
<dbReference type="InterPro" id="IPR001633">
    <property type="entry name" value="EAL_dom"/>
</dbReference>
<dbReference type="InterPro" id="IPR003660">
    <property type="entry name" value="HAMP_dom"/>
</dbReference>
<dbReference type="SUPFAM" id="SSF141868">
    <property type="entry name" value="EAL domain-like"/>
    <property type="match status" value="1"/>
</dbReference>
<dbReference type="Pfam" id="PF00990">
    <property type="entry name" value="GGDEF"/>
    <property type="match status" value="1"/>
</dbReference>
<dbReference type="PROSITE" id="PS50883">
    <property type="entry name" value="EAL"/>
    <property type="match status" value="1"/>
</dbReference>
<dbReference type="SMART" id="SM00267">
    <property type="entry name" value="GGDEF"/>
    <property type="match status" value="1"/>
</dbReference>
<dbReference type="Gene3D" id="3.20.20.450">
    <property type="entry name" value="EAL domain"/>
    <property type="match status" value="1"/>
</dbReference>
<evidence type="ECO:0000259" key="7">
    <source>
        <dbReference type="PROSITE" id="PS50883"/>
    </source>
</evidence>
<dbReference type="PANTHER" id="PTHR33121:SF70">
    <property type="entry name" value="SIGNALING PROTEIN YKOW"/>
    <property type="match status" value="1"/>
</dbReference>
<dbReference type="GO" id="GO:0007165">
    <property type="term" value="P:signal transduction"/>
    <property type="evidence" value="ECO:0007669"/>
    <property type="project" value="InterPro"/>
</dbReference>
<organism evidence="10 11">
    <name type="scientific">Aliivibrio logei</name>
    <name type="common">Vibrio logei</name>
    <dbReference type="NCBI Taxonomy" id="688"/>
    <lineage>
        <taxon>Bacteria</taxon>
        <taxon>Pseudomonadati</taxon>
        <taxon>Pseudomonadota</taxon>
        <taxon>Gammaproteobacteria</taxon>
        <taxon>Vibrionales</taxon>
        <taxon>Vibrionaceae</taxon>
        <taxon>Aliivibrio</taxon>
    </lineage>
</organism>
<dbReference type="CDD" id="cd12913">
    <property type="entry name" value="PDC1_MCP_like"/>
    <property type="match status" value="1"/>
</dbReference>
<dbReference type="Gene3D" id="3.30.450.20">
    <property type="entry name" value="PAS domain"/>
    <property type="match status" value="2"/>
</dbReference>
<dbReference type="PROSITE" id="PS50887">
    <property type="entry name" value="GGDEF"/>
    <property type="match status" value="1"/>
</dbReference>
<keyword evidence="2" id="KW-1003">Cell membrane</keyword>
<evidence type="ECO:0000313" key="11">
    <source>
        <dbReference type="Proteomes" id="UP000093523"/>
    </source>
</evidence>
<dbReference type="Pfam" id="PF00672">
    <property type="entry name" value="HAMP"/>
    <property type="match status" value="1"/>
</dbReference>
<dbReference type="RefSeq" id="WP_065611900.1">
    <property type="nucleotide sequence ID" value="NZ_CAWMPN010000024.1"/>
</dbReference>
<dbReference type="Pfam" id="PF02743">
    <property type="entry name" value="dCache_1"/>
    <property type="match status" value="1"/>
</dbReference>
<evidence type="ECO:0000256" key="5">
    <source>
        <dbReference type="ARBA" id="ARBA00023136"/>
    </source>
</evidence>
<dbReference type="SMART" id="SM00052">
    <property type="entry name" value="EAL"/>
    <property type="match status" value="1"/>
</dbReference>
<dbReference type="InterPro" id="IPR035919">
    <property type="entry name" value="EAL_sf"/>
</dbReference>
<dbReference type="STRING" id="688.A6E04_02125"/>
<evidence type="ECO:0000256" key="1">
    <source>
        <dbReference type="ARBA" id="ARBA00004651"/>
    </source>
</evidence>
<comment type="subcellular location">
    <subcellularLocation>
        <location evidence="1">Cell membrane</location>
        <topology evidence="1">Multi-pass membrane protein</topology>
    </subcellularLocation>
</comment>
<feature type="domain" description="HAMP" evidence="8">
    <location>
        <begin position="362"/>
        <end position="415"/>
    </location>
</feature>
<dbReference type="CDD" id="cd01949">
    <property type="entry name" value="GGDEF"/>
    <property type="match status" value="1"/>
</dbReference>
<feature type="transmembrane region" description="Helical" evidence="6">
    <location>
        <begin position="12"/>
        <end position="29"/>
    </location>
</feature>
<dbReference type="NCBIfam" id="TIGR00254">
    <property type="entry name" value="GGDEF"/>
    <property type="match status" value="1"/>
</dbReference>
<evidence type="ECO:0000259" key="9">
    <source>
        <dbReference type="PROSITE" id="PS50887"/>
    </source>
</evidence>
<evidence type="ECO:0000256" key="3">
    <source>
        <dbReference type="ARBA" id="ARBA00022692"/>
    </source>
</evidence>
<sequence>MLFKQKISLKLAITLPFLVIFIITMTIMLNEQQKMYDDMLSITSKKLLQSSSRSIKVGLHHFLEDPFNANLTMRNTIEHYQLYLPNKAFELQDYLKQHFSKELNVLQQVDIIGFGSNTGDYFGFRRNKSAHTLSLFLKDQSTDNGLNIYTNASTNAPLLKTIPAYDPRLRPWYIKSKENPKAQWSDIYTNIDEDDDSILSALAPVYDKRHHLAGVLTTDVMLSSFNTFLNQEAKEISGSISILDEKGNVWIHSNHNEKYANHKIDRLKDINDPVTRETIRYISDIGFSKAITKKIITLKINGKNHFLTITPFKNNTDIGAYIVASIPESVLLGKLPEQRDRSILFIILLSLLCFTLTAYIARRLIQPIIDTANSAKALSQGEWDTPVPSHSSTKEISTLTESFELMARNLKSSFQELQDKVTYDTLTTLYSRSGLTEAISPYLSKESGLISFSINEFRNINDAIGHVSGDLLLVDIAQRLKTHYQIDNIELARIGGSEFALFFYSVKSVDELKKYAQQLHSIFNTPIQSNSGEIAIQISIGIVYELNDNNVMHWLRSASLALAQAQSTAGYITTFTPCMAIASTQKTQLTTDLAYAIKNNEFIPYYQPLIDFKTGNVQGAEALIRWQSPLYGLIPPNQFIPLAEDNGMIINIGRYILQQACSDTAKKIKSGEWPADFIIHVNVSIEQFHHSNSYEGLVRILQSSGLSAKNLSLELIESRLLNEDDTMIELMRKIRSLGVHLAIDDFGTGYSSLSYLHTLPFDCLKIDRSFVKGLNTENASTSIANAIVNIAKGFNVSIVAEGIETEEQALILKEMGCDTAQGFLYSKPLPLSSWPKDLTDFSITPS</sequence>